<keyword evidence="4" id="KW-0560">Oxidoreductase</keyword>
<organism evidence="6 7">
    <name type="scientific">Paeniroseomonas aquatica</name>
    <dbReference type="NCBI Taxonomy" id="373043"/>
    <lineage>
        <taxon>Bacteria</taxon>
        <taxon>Pseudomonadati</taxon>
        <taxon>Pseudomonadota</taxon>
        <taxon>Alphaproteobacteria</taxon>
        <taxon>Acetobacterales</taxon>
        <taxon>Acetobacteraceae</taxon>
        <taxon>Paeniroseomonas</taxon>
    </lineage>
</organism>
<evidence type="ECO:0000256" key="4">
    <source>
        <dbReference type="ARBA" id="ARBA00023002"/>
    </source>
</evidence>
<protein>
    <submittedName>
        <fullName evidence="6">Sarcosine oxidase subunit beta family protein</fullName>
    </submittedName>
</protein>
<keyword evidence="2" id="KW-0963">Cytoplasm</keyword>
<dbReference type="Proteomes" id="UP001529369">
    <property type="component" value="Unassembled WGS sequence"/>
</dbReference>
<feature type="domain" description="FAD dependent oxidoreductase" evidence="5">
    <location>
        <begin position="34"/>
        <end position="383"/>
    </location>
</feature>
<reference evidence="7" key="1">
    <citation type="journal article" date="2019" name="Int. J. Syst. Evol. Microbiol.">
        <title>The Global Catalogue of Microorganisms (GCM) 10K type strain sequencing project: providing services to taxonomists for standard genome sequencing and annotation.</title>
        <authorList>
            <consortium name="The Broad Institute Genomics Platform"/>
            <consortium name="The Broad Institute Genome Sequencing Center for Infectious Disease"/>
            <person name="Wu L."/>
            <person name="Ma J."/>
        </authorList>
    </citation>
    <scope>NUCLEOTIDE SEQUENCE [LARGE SCALE GENOMIC DNA]</scope>
    <source>
        <strain evidence="7">CECT 7131</strain>
    </source>
</reference>
<dbReference type="PANTHER" id="PTHR13847">
    <property type="entry name" value="SARCOSINE DEHYDROGENASE-RELATED"/>
    <property type="match status" value="1"/>
</dbReference>
<evidence type="ECO:0000256" key="3">
    <source>
        <dbReference type="ARBA" id="ARBA00022741"/>
    </source>
</evidence>
<dbReference type="PANTHER" id="PTHR13847:SF287">
    <property type="entry name" value="FAD-DEPENDENT OXIDOREDUCTASE DOMAIN-CONTAINING PROTEIN 1"/>
    <property type="match status" value="1"/>
</dbReference>
<dbReference type="InterPro" id="IPR006278">
    <property type="entry name" value="SoxB"/>
</dbReference>
<proteinExistence type="predicted"/>
<dbReference type="RefSeq" id="WP_290316800.1">
    <property type="nucleotide sequence ID" value="NZ_JAUFPN010000126.1"/>
</dbReference>
<dbReference type="Gene3D" id="3.30.9.10">
    <property type="entry name" value="D-Amino Acid Oxidase, subunit A, domain 2"/>
    <property type="match status" value="1"/>
</dbReference>
<evidence type="ECO:0000313" key="6">
    <source>
        <dbReference type="EMBL" id="MDN3564962.1"/>
    </source>
</evidence>
<name>A0ABT8A5D6_9PROT</name>
<keyword evidence="7" id="KW-1185">Reference proteome</keyword>
<sequence length="418" mass="44581">MRFSWRGLAREALRGHAGWTPHWRSPEQPQPGYDVVILGGGGHGLATAYYLASQHRPGRIAVLEKGWIGGGNTGRNTTIIRSNYLFPESAALYDHALQLWEGLSLALNYNVMFSPRGVMMLAHSQHDVQSGLRHVHANRLAGVDNEWLTPAEAKAFCPPLDTSAAIRYPVLGAALQRRGGVARHDAVAWGYARAASALGVDIIEGCEVTGIDRDPVSGAVTGVQTGKGPIRCRKLGVVAAGSTSLVMAMAGLRMPLESFPLQALVSEPVKPVFPCVVMSNTVHAYISQSDKGELVIGAGTDQYPSYSQAGGVQILGHTLEAICEMFPIFRRMRMLRAWGGIVDVTPDRSPILSRTPVPGLYVNCGWGTGGFKATPGSGHVFAATIARDEPHPIAAPFSLDRFAGGRLIDEAAAAAVAH</sequence>
<evidence type="ECO:0000256" key="2">
    <source>
        <dbReference type="ARBA" id="ARBA00022490"/>
    </source>
</evidence>
<gene>
    <name evidence="6" type="ORF">QWZ14_11370</name>
</gene>
<evidence type="ECO:0000259" key="5">
    <source>
        <dbReference type="Pfam" id="PF01266"/>
    </source>
</evidence>
<dbReference type="SUPFAM" id="SSF51905">
    <property type="entry name" value="FAD/NAD(P)-binding domain"/>
    <property type="match status" value="1"/>
</dbReference>
<dbReference type="NCBIfam" id="TIGR01373">
    <property type="entry name" value="soxB"/>
    <property type="match status" value="1"/>
</dbReference>
<comment type="caution">
    <text evidence="6">The sequence shown here is derived from an EMBL/GenBank/DDBJ whole genome shotgun (WGS) entry which is preliminary data.</text>
</comment>
<dbReference type="Gene3D" id="3.50.50.60">
    <property type="entry name" value="FAD/NAD(P)-binding domain"/>
    <property type="match status" value="1"/>
</dbReference>
<dbReference type="EMBL" id="JAUFPN010000126">
    <property type="protein sequence ID" value="MDN3564962.1"/>
    <property type="molecule type" value="Genomic_DNA"/>
</dbReference>
<dbReference type="InterPro" id="IPR006076">
    <property type="entry name" value="FAD-dep_OxRdtase"/>
</dbReference>
<keyword evidence="3" id="KW-0547">Nucleotide-binding</keyword>
<dbReference type="Pfam" id="PF01266">
    <property type="entry name" value="DAO"/>
    <property type="match status" value="1"/>
</dbReference>
<dbReference type="SUPFAM" id="SSF54373">
    <property type="entry name" value="FAD-linked reductases, C-terminal domain"/>
    <property type="match status" value="1"/>
</dbReference>
<evidence type="ECO:0000256" key="1">
    <source>
        <dbReference type="ARBA" id="ARBA00004496"/>
    </source>
</evidence>
<accession>A0ABT8A5D6</accession>
<comment type="subcellular location">
    <subcellularLocation>
        <location evidence="1">Cytoplasm</location>
    </subcellularLocation>
</comment>
<dbReference type="InterPro" id="IPR036188">
    <property type="entry name" value="FAD/NAD-bd_sf"/>
</dbReference>
<evidence type="ECO:0000313" key="7">
    <source>
        <dbReference type="Proteomes" id="UP001529369"/>
    </source>
</evidence>